<gene>
    <name evidence="1" type="ORF">ABH992_000212</name>
</gene>
<evidence type="ECO:0000313" key="2">
    <source>
        <dbReference type="Proteomes" id="UP001565474"/>
    </source>
</evidence>
<reference evidence="1 2" key="1">
    <citation type="submission" date="2024-07" db="EMBL/GenBank/DDBJ databases">
        <title>Genomic Encyclopedia of Type Strains, Phase V (KMG-V): Genome sequencing to study the core and pangenomes of soil and plant-associated prokaryotes.</title>
        <authorList>
            <person name="Whitman W."/>
        </authorList>
    </citation>
    <scope>NUCLEOTIDE SEQUENCE [LARGE SCALE GENOMIC DNA]</scope>
    <source>
        <strain evidence="1 2">USDA 222</strain>
    </source>
</reference>
<name>A0ABV4GA05_9BRAD</name>
<dbReference type="RefSeq" id="WP_036045519.1">
    <property type="nucleotide sequence ID" value="NZ_JBGBYH010000001.1"/>
</dbReference>
<organism evidence="1 2">
    <name type="scientific">Bradyrhizobium yuanmingense</name>
    <dbReference type="NCBI Taxonomy" id="108015"/>
    <lineage>
        <taxon>Bacteria</taxon>
        <taxon>Pseudomonadati</taxon>
        <taxon>Pseudomonadota</taxon>
        <taxon>Alphaproteobacteria</taxon>
        <taxon>Hyphomicrobiales</taxon>
        <taxon>Nitrobacteraceae</taxon>
        <taxon>Bradyrhizobium</taxon>
    </lineage>
</organism>
<proteinExistence type="predicted"/>
<dbReference type="EMBL" id="JBGBZN010000001">
    <property type="protein sequence ID" value="MEY9467813.1"/>
    <property type="molecule type" value="Genomic_DNA"/>
</dbReference>
<keyword evidence="2" id="KW-1185">Reference proteome</keyword>
<protein>
    <submittedName>
        <fullName evidence="1">Uncharacterized protein</fullName>
    </submittedName>
</protein>
<dbReference type="Proteomes" id="UP001565474">
    <property type="component" value="Unassembled WGS sequence"/>
</dbReference>
<evidence type="ECO:0000313" key="1">
    <source>
        <dbReference type="EMBL" id="MEY9467813.1"/>
    </source>
</evidence>
<sequence length="93" mass="10266">MDKIVQVISVAIGGWKYHFGVTADQAEAIINAAIGERIELSEPGEILVVHDAETICHFRPVSGGSKSEELVRSDVLHKLQQLIEERAWSPSEE</sequence>
<comment type="caution">
    <text evidence="1">The sequence shown here is derived from an EMBL/GenBank/DDBJ whole genome shotgun (WGS) entry which is preliminary data.</text>
</comment>
<accession>A0ABV4GA05</accession>